<evidence type="ECO:0000256" key="3">
    <source>
        <dbReference type="ARBA" id="ARBA00022692"/>
    </source>
</evidence>
<dbReference type="AlphaFoldDB" id="A0A366DWZ1"/>
<feature type="transmembrane region" description="Helical" evidence="7">
    <location>
        <begin position="176"/>
        <end position="206"/>
    </location>
</feature>
<dbReference type="Proteomes" id="UP000252586">
    <property type="component" value="Unassembled WGS sequence"/>
</dbReference>
<evidence type="ECO:0000313" key="8">
    <source>
        <dbReference type="EMBL" id="RBO93698.1"/>
    </source>
</evidence>
<dbReference type="NCBIfam" id="NF040871">
    <property type="entry name" value="AztB"/>
    <property type="match status" value="1"/>
</dbReference>
<evidence type="ECO:0000256" key="4">
    <source>
        <dbReference type="ARBA" id="ARBA00022989"/>
    </source>
</evidence>
<dbReference type="Pfam" id="PF00950">
    <property type="entry name" value="ABC-3"/>
    <property type="match status" value="1"/>
</dbReference>
<dbReference type="PANTHER" id="PTHR30477">
    <property type="entry name" value="ABC-TRANSPORTER METAL-BINDING PROTEIN"/>
    <property type="match status" value="1"/>
</dbReference>
<dbReference type="InterPro" id="IPR011047">
    <property type="entry name" value="Quinoprotein_ADH-like_sf"/>
</dbReference>
<dbReference type="GO" id="GO:0055085">
    <property type="term" value="P:transmembrane transport"/>
    <property type="evidence" value="ECO:0007669"/>
    <property type="project" value="InterPro"/>
</dbReference>
<dbReference type="InterPro" id="IPR037294">
    <property type="entry name" value="ABC_BtuC-like"/>
</dbReference>
<gene>
    <name evidence="8" type="ORF">DFR74_102115</name>
</gene>
<dbReference type="RefSeq" id="WP_067502585.1">
    <property type="nucleotide sequence ID" value="NZ_QNRE01000002.1"/>
</dbReference>
<evidence type="ECO:0000256" key="6">
    <source>
        <dbReference type="RuleBase" id="RU003943"/>
    </source>
</evidence>
<comment type="similarity">
    <text evidence="2 6">Belongs to the ABC-3 integral membrane protein family.</text>
</comment>
<dbReference type="SUPFAM" id="SSF50998">
    <property type="entry name" value="Quinoprotein alcohol dehydrogenase-like"/>
    <property type="match status" value="1"/>
</dbReference>
<comment type="caution">
    <text evidence="8">The sequence shown here is derived from an EMBL/GenBank/DDBJ whole genome shotgun (WGS) entry which is preliminary data.</text>
</comment>
<organism evidence="8 9">
    <name type="scientific">Nocardia puris</name>
    <dbReference type="NCBI Taxonomy" id="208602"/>
    <lineage>
        <taxon>Bacteria</taxon>
        <taxon>Bacillati</taxon>
        <taxon>Actinomycetota</taxon>
        <taxon>Actinomycetes</taxon>
        <taxon>Mycobacteriales</taxon>
        <taxon>Nocardiaceae</taxon>
        <taxon>Nocardia</taxon>
    </lineage>
</organism>
<dbReference type="InterPro" id="IPR001626">
    <property type="entry name" value="ABC_TroCD"/>
</dbReference>
<evidence type="ECO:0000313" key="9">
    <source>
        <dbReference type="Proteomes" id="UP000252586"/>
    </source>
</evidence>
<dbReference type="STRING" id="1210090.GCA_001613185_00508"/>
<keyword evidence="9" id="KW-1185">Reference proteome</keyword>
<evidence type="ECO:0000256" key="1">
    <source>
        <dbReference type="ARBA" id="ARBA00004141"/>
    </source>
</evidence>
<keyword evidence="5 7" id="KW-0472">Membrane</keyword>
<feature type="transmembrane region" description="Helical" evidence="7">
    <location>
        <begin position="135"/>
        <end position="156"/>
    </location>
</feature>
<evidence type="ECO:0000256" key="2">
    <source>
        <dbReference type="ARBA" id="ARBA00008034"/>
    </source>
</evidence>
<dbReference type="CDD" id="cd06550">
    <property type="entry name" value="TM_ABC_iron-siderophores_like"/>
    <property type="match status" value="1"/>
</dbReference>
<protein>
    <submittedName>
        <fullName evidence="8">ABC-type Mn2+/Zn2+ transport system permease subunit</fullName>
    </submittedName>
</protein>
<feature type="transmembrane region" description="Helical" evidence="7">
    <location>
        <begin position="88"/>
        <end position="109"/>
    </location>
</feature>
<comment type="subcellular location">
    <subcellularLocation>
        <location evidence="6">Cell membrane</location>
        <topology evidence="6">Multi-pass membrane protein</topology>
    </subcellularLocation>
    <subcellularLocation>
        <location evidence="1">Membrane</location>
        <topology evidence="1">Multi-pass membrane protein</topology>
    </subcellularLocation>
</comment>
<name>A0A366DWZ1_9NOCA</name>
<keyword evidence="3 6" id="KW-0812">Transmembrane</keyword>
<sequence>MEWLIAPFEVSFVARALWGGLLVSCLCAIAGTWVVVRGMAFLADAMAHGMLPGIAVAALLGGNLLVGAAFSAGAMALGVTALSRDTRFSADIGIGLLFVGMLSVGVVIVSRAQSFAVDLTGFLFGDVLAIRDRDLFWLVVALLAAAVTAAAGHRAFLAASFDERTAHTLGLRPKLAHAAMVGLITLAIVASFHIVGTLLVFGLLIAPPAAAMLWVHRIPLIMLTAAGLGSAATFVGLLVSWHVGTAAGATIAATAVGFFFLSAAASALRARIRFGGRGTRVGAAAVVAAVSVAGCGAAGPVDDDAEPTPHGYVAGAEETAEPNPRLVLVDKDSGAVRVLDLLSQEVTELDTVPAADRIATDRRHVYVSGERGVTVVDSGSWLVDHGDHVHYYRAPIRAVGAHESGDVAAAASDSTVAALSSPDGGATLLDRAALDNGEVREIGWRADGPSVPLGERVLVADPATGAVTVRTREGAVESTLDAPCAEARGTAVTRRGVVFGCADGALVVSADGGAFAGEKIAYPAPVPPAERAVAFTHRPNSATLAAAAGDRGVWELDIRKKTWSFVPTGAVVAANTPGEGAALLALTPDGVLRAYDVENGTEVKSAPLVTPGASATIAIDTSRAYVNDPVARKVFEIDHADLRVARTFDLDISPGLLAETGE</sequence>
<dbReference type="Gene3D" id="1.10.3470.10">
    <property type="entry name" value="ABC transporter involved in vitamin B12 uptake, BtuC"/>
    <property type="match status" value="1"/>
</dbReference>
<feature type="transmembrane region" description="Helical" evidence="7">
    <location>
        <begin position="247"/>
        <end position="268"/>
    </location>
</feature>
<evidence type="ECO:0000256" key="5">
    <source>
        <dbReference type="ARBA" id="ARBA00023136"/>
    </source>
</evidence>
<accession>A0A366DWZ1</accession>
<dbReference type="EMBL" id="QNRE01000002">
    <property type="protein sequence ID" value="RBO93698.1"/>
    <property type="molecule type" value="Genomic_DNA"/>
</dbReference>
<proteinExistence type="inferred from homology"/>
<feature type="transmembrane region" description="Helical" evidence="7">
    <location>
        <begin position="57"/>
        <end position="82"/>
    </location>
</feature>
<feature type="transmembrane region" description="Helical" evidence="7">
    <location>
        <begin position="12"/>
        <end position="36"/>
    </location>
</feature>
<evidence type="ECO:0000256" key="7">
    <source>
        <dbReference type="SAM" id="Phobius"/>
    </source>
</evidence>
<dbReference type="GO" id="GO:0043190">
    <property type="term" value="C:ATP-binding cassette (ABC) transporter complex"/>
    <property type="evidence" value="ECO:0007669"/>
    <property type="project" value="InterPro"/>
</dbReference>
<keyword evidence="4 7" id="KW-1133">Transmembrane helix</keyword>
<dbReference type="OrthoDB" id="60524at2"/>
<keyword evidence="6" id="KW-0813">Transport</keyword>
<dbReference type="GO" id="GO:0010043">
    <property type="term" value="P:response to zinc ion"/>
    <property type="evidence" value="ECO:0007669"/>
    <property type="project" value="TreeGrafter"/>
</dbReference>
<dbReference type="SUPFAM" id="SSF81345">
    <property type="entry name" value="ABC transporter involved in vitamin B12 uptake, BtuC"/>
    <property type="match status" value="1"/>
</dbReference>
<feature type="transmembrane region" description="Helical" evidence="7">
    <location>
        <begin position="218"/>
        <end position="241"/>
    </location>
</feature>
<reference evidence="8 9" key="1">
    <citation type="submission" date="2018-06" db="EMBL/GenBank/DDBJ databases">
        <title>Genomic Encyclopedia of Type Strains, Phase IV (KMG-IV): sequencing the most valuable type-strain genomes for metagenomic binning, comparative biology and taxonomic classification.</title>
        <authorList>
            <person name="Goeker M."/>
        </authorList>
    </citation>
    <scope>NUCLEOTIDE SEQUENCE [LARGE SCALE GENOMIC DNA]</scope>
    <source>
        <strain evidence="8 9">DSM 44599</strain>
    </source>
</reference>
<dbReference type="PANTHER" id="PTHR30477:SF13">
    <property type="entry name" value="IRON TRANSPORT SYSTEM MEMBRANE PROTEIN HI_0360-RELATED"/>
    <property type="match status" value="1"/>
</dbReference>